<dbReference type="Gene3D" id="1.10.10.10">
    <property type="entry name" value="Winged helix-like DNA-binding domain superfamily/Winged helix DNA-binding domain"/>
    <property type="match status" value="1"/>
</dbReference>
<evidence type="ECO:0000256" key="2">
    <source>
        <dbReference type="PROSITE-ProRule" id="PRU00169"/>
    </source>
</evidence>
<dbReference type="CDD" id="cd00383">
    <property type="entry name" value="trans_reg_C"/>
    <property type="match status" value="1"/>
</dbReference>
<keyword evidence="7" id="KW-1185">Reference proteome</keyword>
<dbReference type="SUPFAM" id="SSF52172">
    <property type="entry name" value="CheY-like"/>
    <property type="match status" value="1"/>
</dbReference>
<keyword evidence="1 3" id="KW-0238">DNA-binding</keyword>
<dbReference type="PROSITE" id="PS51755">
    <property type="entry name" value="OMPR_PHOB"/>
    <property type="match status" value="1"/>
</dbReference>
<dbReference type="Pfam" id="PF00072">
    <property type="entry name" value="Response_reg"/>
    <property type="match status" value="1"/>
</dbReference>
<dbReference type="Pfam" id="PF00486">
    <property type="entry name" value="Trans_reg_C"/>
    <property type="match status" value="1"/>
</dbReference>
<dbReference type="InterPro" id="IPR001789">
    <property type="entry name" value="Sig_transdc_resp-reg_receiver"/>
</dbReference>
<dbReference type="RefSeq" id="WP_045441535.1">
    <property type="nucleotide sequence ID" value="NZ_QFVP01000028.1"/>
</dbReference>
<feature type="DNA-binding region" description="OmpR/PhoB-type" evidence="3">
    <location>
        <begin position="132"/>
        <end position="227"/>
    </location>
</feature>
<dbReference type="InterPro" id="IPR011006">
    <property type="entry name" value="CheY-like_superfamily"/>
</dbReference>
<feature type="modified residue" description="4-aspartylphosphate" evidence="2">
    <location>
        <position position="53"/>
    </location>
</feature>
<accession>A0ABY2PNH5</accession>
<dbReference type="PANTHER" id="PTHR48111:SF58">
    <property type="entry name" value="TORCAD OPERON TRANSCRIPTIONAL REGULATORY PROTEIN TORR"/>
    <property type="match status" value="1"/>
</dbReference>
<keyword evidence="2" id="KW-0597">Phosphoprotein</keyword>
<feature type="domain" description="OmpR/PhoB-type" evidence="5">
    <location>
        <begin position="132"/>
        <end position="227"/>
    </location>
</feature>
<evidence type="ECO:0000259" key="5">
    <source>
        <dbReference type="PROSITE" id="PS51755"/>
    </source>
</evidence>
<dbReference type="InterPro" id="IPR001867">
    <property type="entry name" value="OmpR/PhoB-type_DNA-bd"/>
</dbReference>
<protein>
    <submittedName>
        <fullName evidence="6">Two-component system response regulator TorR</fullName>
    </submittedName>
</protein>
<gene>
    <name evidence="6" type="ORF">DJ535_23680</name>
</gene>
<evidence type="ECO:0000313" key="6">
    <source>
        <dbReference type="EMBL" id="THE33671.1"/>
    </source>
</evidence>
<evidence type="ECO:0000256" key="1">
    <source>
        <dbReference type="ARBA" id="ARBA00023125"/>
    </source>
</evidence>
<organism evidence="6 7">
    <name type="scientific">Citrobacter murliniae</name>
    <dbReference type="NCBI Taxonomy" id="67829"/>
    <lineage>
        <taxon>Bacteria</taxon>
        <taxon>Pseudomonadati</taxon>
        <taxon>Pseudomonadota</taxon>
        <taxon>Gammaproteobacteria</taxon>
        <taxon>Enterobacterales</taxon>
        <taxon>Enterobacteriaceae</taxon>
        <taxon>Citrobacter</taxon>
        <taxon>Citrobacter freundii complex</taxon>
    </lineage>
</organism>
<dbReference type="PROSITE" id="PS50110">
    <property type="entry name" value="RESPONSE_REGULATORY"/>
    <property type="match status" value="1"/>
</dbReference>
<feature type="domain" description="Response regulatory" evidence="4">
    <location>
        <begin position="4"/>
        <end position="117"/>
    </location>
</feature>
<dbReference type="EMBL" id="QFVP01000028">
    <property type="protein sequence ID" value="THE33671.1"/>
    <property type="molecule type" value="Genomic_DNA"/>
</dbReference>
<dbReference type="InterPro" id="IPR039420">
    <property type="entry name" value="WalR-like"/>
</dbReference>
<dbReference type="NCBIfam" id="NF008034">
    <property type="entry name" value="PRK10766.1"/>
    <property type="match status" value="1"/>
</dbReference>
<sequence length="230" mass="26238">MSHHIVIVEDEPVTQARLQAYFEQEGYQVSAVASGAGLRDIMDQQSVDLVLLDINLPDENGLMLTRSLRERSTVGIILVTGRCDQIDRIVGLEMGADDYVTKPLELRELVVRVKNLLWRIDLARQAQPAAKDNCYQFAGYCLNVSRHTLEKEEETIKLTRAEYEMLVAFVTNPGEILSRERLLRMLTARRVEDPDLRTVDVLIRRLRHKLSPDLFVTQHGEGYFLASDVC</sequence>
<evidence type="ECO:0000256" key="3">
    <source>
        <dbReference type="PROSITE-ProRule" id="PRU01091"/>
    </source>
</evidence>
<dbReference type="Gene3D" id="3.40.50.2300">
    <property type="match status" value="1"/>
</dbReference>
<reference evidence="6 7" key="1">
    <citation type="submission" date="2018-05" db="EMBL/GenBank/DDBJ databases">
        <title>Isolation and genomic analyses of lactose-positive bacteria from faecal samples of preterm neonates.</title>
        <authorList>
            <person name="Chen Y."/>
            <person name="Brook T.C."/>
            <person name="O'Neill I."/>
            <person name="Soe C.Z."/>
            <person name="Hall L.J."/>
            <person name="Hoyles L."/>
        </authorList>
    </citation>
    <scope>NUCLEOTIDE SEQUENCE [LARGE SCALE GENOMIC DNA]</scope>
    <source>
        <strain evidence="6 7">P080C CL</strain>
    </source>
</reference>
<dbReference type="CDD" id="cd17619">
    <property type="entry name" value="REC_OmpR_ArcA_TorR-like"/>
    <property type="match status" value="1"/>
</dbReference>
<dbReference type="SMART" id="SM00862">
    <property type="entry name" value="Trans_reg_C"/>
    <property type="match status" value="1"/>
</dbReference>
<dbReference type="Proteomes" id="UP000306790">
    <property type="component" value="Unassembled WGS sequence"/>
</dbReference>
<dbReference type="Gene3D" id="6.10.250.690">
    <property type="match status" value="1"/>
</dbReference>
<proteinExistence type="predicted"/>
<dbReference type="SMART" id="SM00448">
    <property type="entry name" value="REC"/>
    <property type="match status" value="1"/>
</dbReference>
<dbReference type="PANTHER" id="PTHR48111">
    <property type="entry name" value="REGULATOR OF RPOS"/>
    <property type="match status" value="1"/>
</dbReference>
<comment type="caution">
    <text evidence="6">The sequence shown here is derived from an EMBL/GenBank/DDBJ whole genome shotgun (WGS) entry which is preliminary data.</text>
</comment>
<evidence type="ECO:0000313" key="7">
    <source>
        <dbReference type="Proteomes" id="UP000306790"/>
    </source>
</evidence>
<evidence type="ECO:0000259" key="4">
    <source>
        <dbReference type="PROSITE" id="PS50110"/>
    </source>
</evidence>
<name>A0ABY2PNH5_9ENTR</name>
<dbReference type="InterPro" id="IPR036388">
    <property type="entry name" value="WH-like_DNA-bd_sf"/>
</dbReference>